<feature type="region of interest" description="Disordered" evidence="1">
    <location>
        <begin position="170"/>
        <end position="229"/>
    </location>
</feature>
<dbReference type="SUPFAM" id="SSF50249">
    <property type="entry name" value="Nucleic acid-binding proteins"/>
    <property type="match status" value="1"/>
</dbReference>
<evidence type="ECO:0000313" key="3">
    <source>
        <dbReference type="EMBL" id="CAB4776284.1"/>
    </source>
</evidence>
<dbReference type="Gene3D" id="2.40.50.140">
    <property type="entry name" value="Nucleic acid-binding proteins"/>
    <property type="match status" value="1"/>
</dbReference>
<dbReference type="AlphaFoldDB" id="A0A6J6VXP5"/>
<gene>
    <name evidence="3" type="ORF">UFOPK2958_00212</name>
</gene>
<proteinExistence type="predicted"/>
<evidence type="ECO:0000259" key="2">
    <source>
        <dbReference type="PROSITE" id="PS50126"/>
    </source>
</evidence>
<dbReference type="Gene3D" id="3.40.50.11980">
    <property type="match status" value="1"/>
</dbReference>
<accession>A0A6J6VXP5</accession>
<reference evidence="3" key="1">
    <citation type="submission" date="2020-05" db="EMBL/GenBank/DDBJ databases">
        <authorList>
            <person name="Chiriac C."/>
            <person name="Salcher M."/>
            <person name="Ghai R."/>
            <person name="Kavagutti S V."/>
        </authorList>
    </citation>
    <scope>NUCLEOTIDE SEQUENCE</scope>
</reference>
<dbReference type="PROSITE" id="PS50126">
    <property type="entry name" value="S1"/>
    <property type="match status" value="1"/>
</dbReference>
<feature type="compositionally biased region" description="Low complexity" evidence="1">
    <location>
        <begin position="211"/>
        <end position="224"/>
    </location>
</feature>
<dbReference type="InterPro" id="IPR003029">
    <property type="entry name" value="S1_domain"/>
</dbReference>
<sequence>MSAVKSKGKMRVVVDGSNLATEGRSTPSLPQLRDAVSSFLVEYPGAEMLVVVDATFGHRIAASEQVAFKELEAAGDMVSPPAGSVGRGDAFILKIAERIGGVVLSNDSFQEFQSDHPWLFEEDRLIGGKPVPRVGWIFTARVPVKGSARTAPAKKLAIVLPDGKKPTIGTTLTPKAAKAAPKAPKTAAPKSVKKVEAPEPAAKAPAKKSPAKAVAKKAASTSPAAKRDRAPVNSEALFSTFLTKFKLRSHLEGTVVGFTSHGAIIEVSMDGQPVQCYAPTTSLGDPAPARARDVLKRGSSHKFRFSAVDKDRRIAELSLVAP</sequence>
<organism evidence="3">
    <name type="scientific">freshwater metagenome</name>
    <dbReference type="NCBI Taxonomy" id="449393"/>
    <lineage>
        <taxon>unclassified sequences</taxon>
        <taxon>metagenomes</taxon>
        <taxon>ecological metagenomes</taxon>
    </lineage>
</organism>
<dbReference type="EMBL" id="CAFAAB010000012">
    <property type="protein sequence ID" value="CAB4776284.1"/>
    <property type="molecule type" value="Genomic_DNA"/>
</dbReference>
<dbReference type="SMART" id="SM00316">
    <property type="entry name" value="S1"/>
    <property type="match status" value="1"/>
</dbReference>
<feature type="domain" description="S1 motif" evidence="2">
    <location>
        <begin position="248"/>
        <end position="320"/>
    </location>
</feature>
<dbReference type="InterPro" id="IPR012340">
    <property type="entry name" value="NA-bd_OB-fold"/>
</dbReference>
<protein>
    <submittedName>
        <fullName evidence="3">Unannotated protein</fullName>
    </submittedName>
</protein>
<dbReference type="InterPro" id="IPR021869">
    <property type="entry name" value="RNase_Zc3h12_NYN"/>
</dbReference>
<feature type="compositionally biased region" description="Low complexity" evidence="1">
    <location>
        <begin position="170"/>
        <end position="190"/>
    </location>
</feature>
<name>A0A6J6VXP5_9ZZZZ</name>
<evidence type="ECO:0000256" key="1">
    <source>
        <dbReference type="SAM" id="MobiDB-lite"/>
    </source>
</evidence>
<dbReference type="Pfam" id="PF11977">
    <property type="entry name" value="RNase_Zc3h12a"/>
    <property type="match status" value="1"/>
</dbReference>
<dbReference type="GO" id="GO:0003676">
    <property type="term" value="F:nucleic acid binding"/>
    <property type="evidence" value="ECO:0007669"/>
    <property type="project" value="InterPro"/>
</dbReference>